<name>A0A3R7CYG0_9STRA</name>
<dbReference type="InterPro" id="IPR018997">
    <property type="entry name" value="PUB_domain"/>
</dbReference>
<gene>
    <name evidence="3" type="ORF">DYB32_006236</name>
</gene>
<reference evidence="3 4" key="1">
    <citation type="submission" date="2018-08" db="EMBL/GenBank/DDBJ databases">
        <title>Aphanomyces genome sequencing and annotation.</title>
        <authorList>
            <person name="Minardi D."/>
            <person name="Oidtmann B."/>
            <person name="Van Der Giezen M."/>
            <person name="Studholme D.J."/>
        </authorList>
    </citation>
    <scope>NUCLEOTIDE SEQUENCE [LARGE SCALE GENOMIC DNA]</scope>
    <source>
        <strain evidence="3 4">NJM0002</strain>
    </source>
</reference>
<comment type="caution">
    <text evidence="3">The sequence shown here is derived from an EMBL/GenBank/DDBJ whole genome shotgun (WGS) entry which is preliminary data.</text>
</comment>
<dbReference type="PANTHER" id="PTHR46713">
    <property type="entry name" value="F13M7.16 PROTEIN"/>
    <property type="match status" value="1"/>
</dbReference>
<dbReference type="EMBL" id="QUSY01000640">
    <property type="protein sequence ID" value="RHY28126.1"/>
    <property type="molecule type" value="Genomic_DNA"/>
</dbReference>
<evidence type="ECO:0000256" key="1">
    <source>
        <dbReference type="SAM" id="Coils"/>
    </source>
</evidence>
<dbReference type="Proteomes" id="UP000285060">
    <property type="component" value="Unassembled WGS sequence"/>
</dbReference>
<sequence>MELKRLTAQVEDAEVVLERLRHSMDREIDSSMPSSEQDERLLQNMALLEQLKKSQPDMDDKIQRFIDKLAWRDPITNDPRYGPAMQEKVSTALKNKQLRKQEQDAIDDERSKFEQEQARIQAQHVAAARETAKAAQEAAELAAQVEREALAKAAQAMREERARVQAEKDRETAEAQRLQDELNQSIPIGLEGLQMALRLLYGHFQQDAAKFCTAKNTLLILLKNICAAPENATYRHINPANEHFHRELGQFPGGLQCLLALGFRPLRQGAGSDKNGVIYVLEEPDLASDLDKWSDWFDGLKTLRDYIETNKDKPHAA</sequence>
<evidence type="ECO:0000313" key="3">
    <source>
        <dbReference type="EMBL" id="RHY28126.1"/>
    </source>
</evidence>
<feature type="coiled-coil region" evidence="1">
    <location>
        <begin position="99"/>
        <end position="181"/>
    </location>
</feature>
<protein>
    <recommendedName>
        <fullName evidence="2">PUB domain-containing protein</fullName>
    </recommendedName>
</protein>
<dbReference type="CDD" id="cd09212">
    <property type="entry name" value="PUB"/>
    <property type="match status" value="1"/>
</dbReference>
<organism evidence="3 4">
    <name type="scientific">Aphanomyces invadans</name>
    <dbReference type="NCBI Taxonomy" id="157072"/>
    <lineage>
        <taxon>Eukaryota</taxon>
        <taxon>Sar</taxon>
        <taxon>Stramenopiles</taxon>
        <taxon>Oomycota</taxon>
        <taxon>Saprolegniomycetes</taxon>
        <taxon>Saprolegniales</taxon>
        <taxon>Verrucalvaceae</taxon>
        <taxon>Aphanomyces</taxon>
    </lineage>
</organism>
<evidence type="ECO:0000313" key="4">
    <source>
        <dbReference type="Proteomes" id="UP000285060"/>
    </source>
</evidence>
<dbReference type="AlphaFoldDB" id="A0A3R7CYG0"/>
<evidence type="ECO:0000259" key="2">
    <source>
        <dbReference type="Pfam" id="PF09409"/>
    </source>
</evidence>
<keyword evidence="4" id="KW-1185">Reference proteome</keyword>
<dbReference type="Gene3D" id="1.20.58.2190">
    <property type="match status" value="1"/>
</dbReference>
<keyword evidence="1" id="KW-0175">Coiled coil</keyword>
<dbReference type="PANTHER" id="PTHR46713:SF12">
    <property type="entry name" value="PUB DOMAIN-CONTAINING PROTEIN"/>
    <property type="match status" value="1"/>
</dbReference>
<proteinExistence type="predicted"/>
<dbReference type="VEuPathDB" id="FungiDB:H310_00634"/>
<accession>A0A3R7CYG0</accession>
<dbReference type="Pfam" id="PF09409">
    <property type="entry name" value="PUB"/>
    <property type="match status" value="1"/>
</dbReference>
<feature type="domain" description="PUB" evidence="2">
    <location>
        <begin position="210"/>
        <end position="287"/>
    </location>
</feature>
<dbReference type="SUPFAM" id="SSF143503">
    <property type="entry name" value="PUG domain-like"/>
    <property type="match status" value="1"/>
</dbReference>
<dbReference type="InterPro" id="IPR036339">
    <property type="entry name" value="PUB-like_dom_sf"/>
</dbReference>